<gene>
    <name evidence="3" type="ORF">GCM10011403_15920</name>
</gene>
<accession>A0A917LVD5</accession>
<keyword evidence="2" id="KW-0472">Membrane</keyword>
<dbReference type="AlphaFoldDB" id="A0A917LVD5"/>
<dbReference type="EMBL" id="BMIY01000006">
    <property type="protein sequence ID" value="GGG59363.1"/>
    <property type="molecule type" value="Genomic_DNA"/>
</dbReference>
<evidence type="ECO:0000256" key="1">
    <source>
        <dbReference type="SAM" id="MobiDB-lite"/>
    </source>
</evidence>
<comment type="caution">
    <text evidence="3">The sequence shown here is derived from an EMBL/GenBank/DDBJ whole genome shotgun (WGS) entry which is preliminary data.</text>
</comment>
<protein>
    <recommendedName>
        <fullName evidence="5">General secretion pathway protein L</fullName>
    </recommendedName>
</protein>
<evidence type="ECO:0008006" key="5">
    <source>
        <dbReference type="Google" id="ProtNLM"/>
    </source>
</evidence>
<dbReference type="OrthoDB" id="5622767at2"/>
<feature type="region of interest" description="Disordered" evidence="1">
    <location>
        <begin position="1"/>
        <end position="21"/>
    </location>
</feature>
<proteinExistence type="predicted"/>
<name>A0A917LVD5_9GAMM</name>
<dbReference type="Proteomes" id="UP000627715">
    <property type="component" value="Unassembled WGS sequence"/>
</dbReference>
<keyword evidence="2" id="KW-0812">Transmembrane</keyword>
<keyword evidence="4" id="KW-1185">Reference proteome</keyword>
<evidence type="ECO:0000313" key="4">
    <source>
        <dbReference type="Proteomes" id="UP000627715"/>
    </source>
</evidence>
<reference evidence="3" key="2">
    <citation type="submission" date="2020-09" db="EMBL/GenBank/DDBJ databases">
        <authorList>
            <person name="Sun Q."/>
            <person name="Zhou Y."/>
        </authorList>
    </citation>
    <scope>NUCLEOTIDE SEQUENCE</scope>
    <source>
        <strain evidence="3">CGMCC 1.15425</strain>
    </source>
</reference>
<feature type="transmembrane region" description="Helical" evidence="2">
    <location>
        <begin position="293"/>
        <end position="315"/>
    </location>
</feature>
<sequence length="444" mass="49830">MKFNDILARMPGKQEQTPGQQGEAFLRRITRIFLLFDQALVDLDSGEQIELSEGLHSDAIASAARTLMNSGPDANQEQTGQESVLLAIPPQWTLSQPVDMPGVKPEDRYAALRLQADSLLPAYDEPLMLAMDEQHRQMSLWLPLGQVNRLFNAFSQQGIFLAGLLPRPLLGVVATADSSNPVTFEERLIIDHDQQGLSGYVLNAEGAVMDSRHISQADLQEEVLAQEWQAHWQSFEQAASKQLSSAADYQRWFRQQGGIPGMQQVADLLAPLCFFPEDALKARYRLYRNRIKSWALGGAAAIVVLAALPFLWQVWQKNRLQSELASLQDEAAPAREAQQEIRAFEAEWGVLGEFPRQHLDDTLLTLQSVLAPSTLSRIDIEEGFISIEGLSDDPQNLLEELEQNPLFTAVDFSRASSNGRYYIDLRLATVNFPAYQEWYFGEED</sequence>
<organism evidence="3 4">
    <name type="scientific">Pseudohongiella nitratireducens</name>
    <dbReference type="NCBI Taxonomy" id="1768907"/>
    <lineage>
        <taxon>Bacteria</taxon>
        <taxon>Pseudomonadati</taxon>
        <taxon>Pseudomonadota</taxon>
        <taxon>Gammaproteobacteria</taxon>
        <taxon>Pseudomonadales</taxon>
        <taxon>Pseudohongiellaceae</taxon>
        <taxon>Pseudohongiella</taxon>
    </lineage>
</organism>
<evidence type="ECO:0000313" key="3">
    <source>
        <dbReference type="EMBL" id="GGG59363.1"/>
    </source>
</evidence>
<evidence type="ECO:0000256" key="2">
    <source>
        <dbReference type="SAM" id="Phobius"/>
    </source>
</evidence>
<keyword evidence="2" id="KW-1133">Transmembrane helix</keyword>
<reference evidence="3" key="1">
    <citation type="journal article" date="2014" name="Int. J. Syst. Evol. Microbiol.">
        <title>Complete genome sequence of Corynebacterium casei LMG S-19264T (=DSM 44701T), isolated from a smear-ripened cheese.</title>
        <authorList>
            <consortium name="US DOE Joint Genome Institute (JGI-PGF)"/>
            <person name="Walter F."/>
            <person name="Albersmeier A."/>
            <person name="Kalinowski J."/>
            <person name="Ruckert C."/>
        </authorList>
    </citation>
    <scope>NUCLEOTIDE SEQUENCE</scope>
    <source>
        <strain evidence="3">CGMCC 1.15425</strain>
    </source>
</reference>
<dbReference type="RefSeq" id="WP_068812344.1">
    <property type="nucleotide sequence ID" value="NZ_BMIY01000006.1"/>
</dbReference>